<sequence>MSLTTKIIIVYIILILFIQFVDAYSDDGFGYKEENGLVYKMRIRRESDDGIMNIILPILALMLNYYKNKLIYLFLSFLSFFILPSLVFFILLFYNKYVYLLIIFLIIKISKFK</sequence>
<keyword evidence="1" id="KW-0812">Transmembrane</keyword>
<dbReference type="Proteomes" id="UP000605970">
    <property type="component" value="Unassembled WGS sequence"/>
</dbReference>
<feature type="signal peptide" evidence="2">
    <location>
        <begin position="1"/>
        <end position="23"/>
    </location>
</feature>
<evidence type="ECO:0000313" key="4">
    <source>
        <dbReference type="Proteomes" id="UP000605970"/>
    </source>
</evidence>
<keyword evidence="4" id="KW-1185">Reference proteome</keyword>
<comment type="caution">
    <text evidence="3">The sequence shown here is derived from an EMBL/GenBank/DDBJ whole genome shotgun (WGS) entry which is preliminary data.</text>
</comment>
<organism evidence="3 4">
    <name type="scientific">Meloidogyne graminicola</name>
    <dbReference type="NCBI Taxonomy" id="189291"/>
    <lineage>
        <taxon>Eukaryota</taxon>
        <taxon>Metazoa</taxon>
        <taxon>Ecdysozoa</taxon>
        <taxon>Nematoda</taxon>
        <taxon>Chromadorea</taxon>
        <taxon>Rhabditida</taxon>
        <taxon>Tylenchina</taxon>
        <taxon>Tylenchomorpha</taxon>
        <taxon>Tylenchoidea</taxon>
        <taxon>Meloidogynidae</taxon>
        <taxon>Meloidogyninae</taxon>
        <taxon>Meloidogyne</taxon>
    </lineage>
</organism>
<keyword evidence="1" id="KW-0472">Membrane</keyword>
<evidence type="ECO:0000256" key="2">
    <source>
        <dbReference type="SAM" id="SignalP"/>
    </source>
</evidence>
<proteinExistence type="predicted"/>
<feature type="transmembrane region" description="Helical" evidence="1">
    <location>
        <begin position="71"/>
        <end position="91"/>
    </location>
</feature>
<dbReference type="AlphaFoldDB" id="A0A8S9ZL60"/>
<evidence type="ECO:0000256" key="1">
    <source>
        <dbReference type="SAM" id="Phobius"/>
    </source>
</evidence>
<gene>
    <name evidence="3" type="ORF">Mgra_00006723</name>
</gene>
<protein>
    <submittedName>
        <fullName evidence="3">Uncharacterized protein</fullName>
    </submittedName>
</protein>
<keyword evidence="2" id="KW-0732">Signal</keyword>
<evidence type="ECO:0000313" key="3">
    <source>
        <dbReference type="EMBL" id="KAF7633864.1"/>
    </source>
</evidence>
<keyword evidence="1" id="KW-1133">Transmembrane helix</keyword>
<dbReference type="EMBL" id="JABEBT010000068">
    <property type="protein sequence ID" value="KAF7633864.1"/>
    <property type="molecule type" value="Genomic_DNA"/>
</dbReference>
<name>A0A8S9ZL60_9BILA</name>
<accession>A0A8S9ZL60</accession>
<feature type="chain" id="PRO_5035768690" evidence="2">
    <location>
        <begin position="24"/>
        <end position="113"/>
    </location>
</feature>
<reference evidence="3" key="1">
    <citation type="journal article" date="2020" name="Ecol. Evol.">
        <title>Genome structure and content of the rice root-knot nematode (Meloidogyne graminicola).</title>
        <authorList>
            <person name="Phan N.T."/>
            <person name="Danchin E.G.J."/>
            <person name="Klopp C."/>
            <person name="Perfus-Barbeoch L."/>
            <person name="Kozlowski D.K."/>
            <person name="Koutsovoulos G.D."/>
            <person name="Lopez-Roques C."/>
            <person name="Bouchez O."/>
            <person name="Zahm M."/>
            <person name="Besnard G."/>
            <person name="Bellafiore S."/>
        </authorList>
    </citation>
    <scope>NUCLEOTIDE SEQUENCE</scope>
    <source>
        <strain evidence="3">VN-18</strain>
    </source>
</reference>